<comment type="caution">
    <text evidence="10">The sequence shown here is derived from an EMBL/GenBank/DDBJ whole genome shotgun (WGS) entry which is preliminary data.</text>
</comment>
<dbReference type="CDD" id="cd08977">
    <property type="entry name" value="SusD"/>
    <property type="match status" value="1"/>
</dbReference>
<comment type="similarity">
    <text evidence="2">Belongs to the SusD family.</text>
</comment>
<accession>A0A2V3PN46</accession>
<dbReference type="InterPro" id="IPR012944">
    <property type="entry name" value="SusD_RagB_dom"/>
</dbReference>
<gene>
    <name evidence="10" type="ORF">CLV62_12090</name>
</gene>
<evidence type="ECO:0000256" key="1">
    <source>
        <dbReference type="ARBA" id="ARBA00004442"/>
    </source>
</evidence>
<evidence type="ECO:0000313" key="10">
    <source>
        <dbReference type="EMBL" id="PXV62401.1"/>
    </source>
</evidence>
<dbReference type="Gene3D" id="1.25.40.390">
    <property type="match status" value="1"/>
</dbReference>
<evidence type="ECO:0000256" key="2">
    <source>
        <dbReference type="ARBA" id="ARBA00006275"/>
    </source>
</evidence>
<feature type="signal peptide" evidence="7">
    <location>
        <begin position="1"/>
        <end position="22"/>
    </location>
</feature>
<dbReference type="OrthoDB" id="993981at2"/>
<keyword evidence="4" id="KW-0472">Membrane</keyword>
<dbReference type="RefSeq" id="WP_110311527.1">
    <property type="nucleotide sequence ID" value="NZ_QICL01000020.1"/>
</dbReference>
<keyword evidence="5" id="KW-0998">Cell outer membrane</keyword>
<name>A0A2V3PN46_9BACT</name>
<sequence>MKINYIYSFVLLSLLTLFSSCSDFLNEEDPNSTASGNYLKTENDVSKALAGVYLAIRHNDCLGESSTLYTEERSDNTGRNDNQSNAGEPFQFNDFSLLPSNSYLKKHYVALYDAVSRANYLLTYIDQAKIENADNKKKYIAEAKFLRALVYFQLVRKWGDVPLATTYFETYQDVKKNTYREKQELVYAQIIADLTDALDSKLPNIQNEAGKGHTSKAAINGLLGQVYLTMATRFESNKQENLQNANKYLSDCYTMRTFGLLKEIPYGDVFDVKKKSTCPEIIFQIVYKQGDKDYSSSIAANSQAEGETINSQKKTKGGGTFVKPDLVKEYEEADVRKSFSVKYADNANAKSWFITKFRDTSDAAGTLGHGGNDWILMRYADVILMLAEVNMYLGNEAQATSYLNEVRERAGIPTYQEMQNDALYKSKYPTLKLAILHERRVELAFENQRWFDLLRFFNSDELVQYFRAKSQDDYGVSSLANFGKKDYYYPIPFDEWKLDPEKMWQNEGY</sequence>
<dbReference type="PROSITE" id="PS51257">
    <property type="entry name" value="PROKAR_LIPOPROTEIN"/>
    <property type="match status" value="1"/>
</dbReference>
<dbReference type="InterPro" id="IPR033985">
    <property type="entry name" value="SusD-like_N"/>
</dbReference>
<dbReference type="SUPFAM" id="SSF48452">
    <property type="entry name" value="TPR-like"/>
    <property type="match status" value="1"/>
</dbReference>
<reference evidence="10 11" key="1">
    <citation type="submission" date="2018-03" db="EMBL/GenBank/DDBJ databases">
        <title>Genomic Encyclopedia of Archaeal and Bacterial Type Strains, Phase II (KMG-II): from individual species to whole genera.</title>
        <authorList>
            <person name="Goeker M."/>
        </authorList>
    </citation>
    <scope>NUCLEOTIDE SEQUENCE [LARGE SCALE GENOMIC DNA]</scope>
    <source>
        <strain evidence="10 11">DSM 100214</strain>
    </source>
</reference>
<evidence type="ECO:0000259" key="9">
    <source>
        <dbReference type="Pfam" id="PF14322"/>
    </source>
</evidence>
<dbReference type="EMBL" id="QICL01000020">
    <property type="protein sequence ID" value="PXV62401.1"/>
    <property type="molecule type" value="Genomic_DNA"/>
</dbReference>
<dbReference type="Pfam" id="PF14322">
    <property type="entry name" value="SusD-like_3"/>
    <property type="match status" value="1"/>
</dbReference>
<evidence type="ECO:0000256" key="7">
    <source>
        <dbReference type="SAM" id="SignalP"/>
    </source>
</evidence>
<protein>
    <submittedName>
        <fullName evidence="10">Putative outer membrane starch-binding protein</fullName>
    </submittedName>
</protein>
<dbReference type="GO" id="GO:0009279">
    <property type="term" value="C:cell outer membrane"/>
    <property type="evidence" value="ECO:0007669"/>
    <property type="project" value="UniProtKB-SubCell"/>
</dbReference>
<evidence type="ECO:0000256" key="3">
    <source>
        <dbReference type="ARBA" id="ARBA00022729"/>
    </source>
</evidence>
<evidence type="ECO:0000256" key="6">
    <source>
        <dbReference type="SAM" id="MobiDB-lite"/>
    </source>
</evidence>
<proteinExistence type="inferred from homology"/>
<evidence type="ECO:0000256" key="4">
    <source>
        <dbReference type="ARBA" id="ARBA00023136"/>
    </source>
</evidence>
<feature type="chain" id="PRO_5016041946" evidence="7">
    <location>
        <begin position="23"/>
        <end position="509"/>
    </location>
</feature>
<comment type="subcellular location">
    <subcellularLocation>
        <location evidence="1">Cell outer membrane</location>
    </subcellularLocation>
</comment>
<dbReference type="Proteomes" id="UP000247973">
    <property type="component" value="Unassembled WGS sequence"/>
</dbReference>
<feature type="domain" description="SusD-like N-terminal" evidence="9">
    <location>
        <begin position="23"/>
        <end position="228"/>
    </location>
</feature>
<keyword evidence="3 7" id="KW-0732">Signal</keyword>
<evidence type="ECO:0000259" key="8">
    <source>
        <dbReference type="Pfam" id="PF07980"/>
    </source>
</evidence>
<dbReference type="InterPro" id="IPR011990">
    <property type="entry name" value="TPR-like_helical_dom_sf"/>
</dbReference>
<organism evidence="10 11">
    <name type="scientific">Dysgonomonas alginatilytica</name>
    <dbReference type="NCBI Taxonomy" id="1605892"/>
    <lineage>
        <taxon>Bacteria</taxon>
        <taxon>Pseudomonadati</taxon>
        <taxon>Bacteroidota</taxon>
        <taxon>Bacteroidia</taxon>
        <taxon>Bacteroidales</taxon>
        <taxon>Dysgonomonadaceae</taxon>
        <taxon>Dysgonomonas</taxon>
    </lineage>
</organism>
<feature type="domain" description="RagB/SusD" evidence="8">
    <location>
        <begin position="346"/>
        <end position="509"/>
    </location>
</feature>
<feature type="region of interest" description="Disordered" evidence="6">
    <location>
        <begin position="67"/>
        <end position="87"/>
    </location>
</feature>
<evidence type="ECO:0000256" key="5">
    <source>
        <dbReference type="ARBA" id="ARBA00023237"/>
    </source>
</evidence>
<keyword evidence="11" id="KW-1185">Reference proteome</keyword>
<dbReference type="AlphaFoldDB" id="A0A2V3PN46"/>
<evidence type="ECO:0000313" key="11">
    <source>
        <dbReference type="Proteomes" id="UP000247973"/>
    </source>
</evidence>
<dbReference type="Pfam" id="PF07980">
    <property type="entry name" value="SusD_RagB"/>
    <property type="match status" value="1"/>
</dbReference>